<evidence type="ECO:0000313" key="5">
    <source>
        <dbReference type="EMBL" id="QIX02070.1"/>
    </source>
</evidence>
<dbReference type="GO" id="GO:0006406">
    <property type="term" value="P:mRNA export from nucleus"/>
    <property type="evidence" value="ECO:0007669"/>
    <property type="project" value="InterPro"/>
</dbReference>
<organism evidence="5 6">
    <name type="scientific">Peltaster fructicola</name>
    <dbReference type="NCBI Taxonomy" id="286661"/>
    <lineage>
        <taxon>Eukaryota</taxon>
        <taxon>Fungi</taxon>
        <taxon>Dikarya</taxon>
        <taxon>Ascomycota</taxon>
        <taxon>Pezizomycotina</taxon>
        <taxon>Dothideomycetes</taxon>
        <taxon>Dothideomycetes incertae sedis</taxon>
        <taxon>Peltaster</taxon>
    </lineage>
</organism>
<comment type="similarity">
    <text evidence="3">Belongs to the THOC3 family.</text>
</comment>
<evidence type="ECO:0000256" key="3">
    <source>
        <dbReference type="ARBA" id="ARBA00046343"/>
    </source>
</evidence>
<dbReference type="InterPro" id="IPR040132">
    <property type="entry name" value="Tex1/THOC3"/>
</dbReference>
<dbReference type="SMART" id="SM00320">
    <property type="entry name" value="WD40"/>
    <property type="match status" value="7"/>
</dbReference>
<dbReference type="PANTHER" id="PTHR22839:SF0">
    <property type="entry name" value="THO COMPLEX SUBUNIT 3"/>
    <property type="match status" value="1"/>
</dbReference>
<dbReference type="SUPFAM" id="SSF50978">
    <property type="entry name" value="WD40 repeat-like"/>
    <property type="match status" value="1"/>
</dbReference>
<proteinExistence type="inferred from homology"/>
<dbReference type="Gene3D" id="2.130.10.10">
    <property type="entry name" value="YVTN repeat-like/Quinoprotein amine dehydrogenase"/>
    <property type="match status" value="2"/>
</dbReference>
<dbReference type="InterPro" id="IPR015943">
    <property type="entry name" value="WD40/YVTN_repeat-like_dom_sf"/>
</dbReference>
<keyword evidence="2" id="KW-0677">Repeat</keyword>
<name>A0A6H0Y643_9PEZI</name>
<dbReference type="AlphaFoldDB" id="A0A6H0Y643"/>
<dbReference type="EMBL" id="CP051143">
    <property type="protein sequence ID" value="QIX02070.1"/>
    <property type="molecule type" value="Genomic_DNA"/>
</dbReference>
<accession>A0A6H0Y643</accession>
<dbReference type="Proteomes" id="UP000503462">
    <property type="component" value="Chromosome 5"/>
</dbReference>
<keyword evidence="1 4" id="KW-0853">WD repeat</keyword>
<sequence>MPAPRTPKQRPKEAFARDLKNLAKTVSFSETTNQSRLLAPNIRSIAWSPTGICIATALARNIRIWNPEAPDVRQSTEIRNASNVGNVEKLAFCPTYESILASTGQDGSCRLWDVRTPGGVAVSGRGTKLAECKTGDTGLFLTWHPNGHELLVGRKDDTVQLVDTRRMTAPGGEPTWETSVQEKTPEKDMGQFNGMAFSNSGSKLFVTTGEGPIKILDWPSLDTIRTLRGHTSATNTVQHSPTGAYIAVGGNDSIITLWDTEMWYSANSVMSHAGSVRDVSFSFDGNYIVAGSGLDAREGAAGLQITHVDSGEDVITMDTQNPVSWAAWHPFRYWIAYTGDAGGLKIINAGSTYF</sequence>
<gene>
    <name evidence="5" type="ORF">AMS68_007587</name>
</gene>
<keyword evidence="6" id="KW-1185">Reference proteome</keyword>
<dbReference type="InterPro" id="IPR001680">
    <property type="entry name" value="WD40_rpt"/>
</dbReference>
<dbReference type="GO" id="GO:0000445">
    <property type="term" value="C:THO complex part of transcription export complex"/>
    <property type="evidence" value="ECO:0007669"/>
    <property type="project" value="TreeGrafter"/>
</dbReference>
<feature type="repeat" description="WD" evidence="4">
    <location>
        <begin position="80"/>
        <end position="122"/>
    </location>
</feature>
<feature type="repeat" description="WD" evidence="4">
    <location>
        <begin position="227"/>
        <end position="261"/>
    </location>
</feature>
<dbReference type="PANTHER" id="PTHR22839">
    <property type="entry name" value="THO COMPLEX SUBUNIT 3 THO3"/>
    <property type="match status" value="1"/>
</dbReference>
<dbReference type="Pfam" id="PF00400">
    <property type="entry name" value="WD40"/>
    <property type="match status" value="4"/>
</dbReference>
<dbReference type="InterPro" id="IPR036322">
    <property type="entry name" value="WD40_repeat_dom_sf"/>
</dbReference>
<evidence type="ECO:0000256" key="1">
    <source>
        <dbReference type="ARBA" id="ARBA00022574"/>
    </source>
</evidence>
<evidence type="ECO:0000256" key="2">
    <source>
        <dbReference type="ARBA" id="ARBA00022737"/>
    </source>
</evidence>
<dbReference type="PROSITE" id="PS00678">
    <property type="entry name" value="WD_REPEATS_1"/>
    <property type="match status" value="1"/>
</dbReference>
<dbReference type="PROSITE" id="PS50294">
    <property type="entry name" value="WD_REPEATS_REGION"/>
    <property type="match status" value="1"/>
</dbReference>
<dbReference type="InterPro" id="IPR019775">
    <property type="entry name" value="WD40_repeat_CS"/>
</dbReference>
<dbReference type="OrthoDB" id="340259at2759"/>
<reference evidence="5 6" key="1">
    <citation type="journal article" date="2016" name="Sci. Rep.">
        <title>Peltaster fructicola genome reveals evolution from an invasive phytopathogen to an ectophytic parasite.</title>
        <authorList>
            <person name="Xu C."/>
            <person name="Chen H."/>
            <person name="Gleason M.L."/>
            <person name="Xu J.R."/>
            <person name="Liu H."/>
            <person name="Zhang R."/>
            <person name="Sun G."/>
        </authorList>
    </citation>
    <scope>NUCLEOTIDE SEQUENCE [LARGE SCALE GENOMIC DNA]</scope>
    <source>
        <strain evidence="5 6">LNHT1506</strain>
    </source>
</reference>
<dbReference type="PROSITE" id="PS50082">
    <property type="entry name" value="WD_REPEATS_2"/>
    <property type="match status" value="2"/>
</dbReference>
<evidence type="ECO:0000256" key="4">
    <source>
        <dbReference type="PROSITE-ProRule" id="PRU00221"/>
    </source>
</evidence>
<evidence type="ECO:0000313" key="6">
    <source>
        <dbReference type="Proteomes" id="UP000503462"/>
    </source>
</evidence>
<protein>
    <submittedName>
        <fullName evidence="5">Uncharacterized protein</fullName>
    </submittedName>
</protein>